<comment type="catalytic activity">
    <reaction evidence="2">
        <text>oxidized coenzyme F420-(gamma-L-Glu)(n) + a quinol + H(+) = reduced coenzyme F420-(gamma-L-Glu)(n) + a quinone</text>
        <dbReference type="Rhea" id="RHEA:39663"/>
        <dbReference type="Rhea" id="RHEA-COMP:12939"/>
        <dbReference type="Rhea" id="RHEA-COMP:14378"/>
        <dbReference type="ChEBI" id="CHEBI:15378"/>
        <dbReference type="ChEBI" id="CHEBI:24646"/>
        <dbReference type="ChEBI" id="CHEBI:132124"/>
        <dbReference type="ChEBI" id="CHEBI:133980"/>
        <dbReference type="ChEBI" id="CHEBI:139511"/>
    </reaction>
</comment>
<reference evidence="3 4" key="1">
    <citation type="submission" date="2019-03" db="EMBL/GenBank/DDBJ databases">
        <title>Genomic Encyclopedia of Archaeal and Bacterial Type Strains, Phase II (KMG-II): from individual species to whole genera.</title>
        <authorList>
            <person name="Goeker M."/>
        </authorList>
    </citation>
    <scope>NUCLEOTIDE SEQUENCE [LARGE SCALE GENOMIC DNA]</scope>
    <source>
        <strain evidence="3 4">DSM 24323</strain>
    </source>
</reference>
<keyword evidence="4" id="KW-1185">Reference proteome</keyword>
<sequence length="138" mass="15504">MAQDDWVVKQLQKIDAAGTTAAATVMDRPIVVTLQKGAKTGELRRVPLMRVEHEGSYAAVASKGGAPKDPVWYNNLIAHPDIEVMDGTQTHPVRARLLDPESEEYGLWWARSVEAYPEYAKYQEKTSRKIPVFVLEPR</sequence>
<protein>
    <submittedName>
        <fullName evidence="3">Deazaflavin-dependent oxidoreductase (Nitroreductase family)</fullName>
    </submittedName>
</protein>
<dbReference type="Gene3D" id="2.30.110.10">
    <property type="entry name" value="Electron Transport, Fmn-binding Protein, Chain A"/>
    <property type="match status" value="1"/>
</dbReference>
<proteinExistence type="inferred from homology"/>
<evidence type="ECO:0000256" key="2">
    <source>
        <dbReference type="ARBA" id="ARBA00049106"/>
    </source>
</evidence>
<dbReference type="GO" id="GO:0005886">
    <property type="term" value="C:plasma membrane"/>
    <property type="evidence" value="ECO:0007669"/>
    <property type="project" value="TreeGrafter"/>
</dbReference>
<dbReference type="OrthoDB" id="8225825at2"/>
<dbReference type="RefSeq" id="WP_133753841.1">
    <property type="nucleotide sequence ID" value="NZ_CP171129.1"/>
</dbReference>
<dbReference type="EMBL" id="SOAW01000001">
    <property type="protein sequence ID" value="TDT33298.1"/>
    <property type="molecule type" value="Genomic_DNA"/>
</dbReference>
<dbReference type="Pfam" id="PF04075">
    <property type="entry name" value="F420H2_quin_red"/>
    <property type="match status" value="1"/>
</dbReference>
<comment type="caution">
    <text evidence="3">The sequence shown here is derived from an EMBL/GenBank/DDBJ whole genome shotgun (WGS) entry which is preliminary data.</text>
</comment>
<dbReference type="InterPro" id="IPR012349">
    <property type="entry name" value="Split_barrel_FMN-bd"/>
</dbReference>
<dbReference type="GO" id="GO:0070967">
    <property type="term" value="F:coenzyme F420 binding"/>
    <property type="evidence" value="ECO:0007669"/>
    <property type="project" value="TreeGrafter"/>
</dbReference>
<name>A0A4V6Q2D6_9ACTN</name>
<gene>
    <name evidence="3" type="ORF">CLV29_0908</name>
</gene>
<dbReference type="PANTHER" id="PTHR39428:SF3">
    <property type="entry name" value="DEAZAFLAVIN-DEPENDENT NITROREDUCTASE"/>
    <property type="match status" value="1"/>
</dbReference>
<dbReference type="PANTHER" id="PTHR39428">
    <property type="entry name" value="F420H(2)-DEPENDENT QUINONE REDUCTASE RV1261C"/>
    <property type="match status" value="1"/>
</dbReference>
<comment type="similarity">
    <text evidence="1">Belongs to the F420H(2)-dependent quinone reductase family.</text>
</comment>
<dbReference type="Proteomes" id="UP000295371">
    <property type="component" value="Unassembled WGS sequence"/>
</dbReference>
<dbReference type="GO" id="GO:0016491">
    <property type="term" value="F:oxidoreductase activity"/>
    <property type="evidence" value="ECO:0007669"/>
    <property type="project" value="InterPro"/>
</dbReference>
<organism evidence="3 4">
    <name type="scientific">Naumannella halotolerans</name>
    <dbReference type="NCBI Taxonomy" id="993414"/>
    <lineage>
        <taxon>Bacteria</taxon>
        <taxon>Bacillati</taxon>
        <taxon>Actinomycetota</taxon>
        <taxon>Actinomycetes</taxon>
        <taxon>Propionibacteriales</taxon>
        <taxon>Propionibacteriaceae</taxon>
        <taxon>Naumannella</taxon>
    </lineage>
</organism>
<evidence type="ECO:0000313" key="3">
    <source>
        <dbReference type="EMBL" id="TDT33298.1"/>
    </source>
</evidence>
<dbReference type="AlphaFoldDB" id="A0A4V6Q2D6"/>
<evidence type="ECO:0000313" key="4">
    <source>
        <dbReference type="Proteomes" id="UP000295371"/>
    </source>
</evidence>
<evidence type="ECO:0000256" key="1">
    <source>
        <dbReference type="ARBA" id="ARBA00008710"/>
    </source>
</evidence>
<dbReference type="InterPro" id="IPR004378">
    <property type="entry name" value="F420H2_quin_Rdtase"/>
</dbReference>
<accession>A0A4V6Q2D6</accession>
<dbReference type="NCBIfam" id="TIGR00026">
    <property type="entry name" value="hi_GC_TIGR00026"/>
    <property type="match status" value="1"/>
</dbReference>